<sequence>MTRDVPEGDAIAEVVRRLEERFPQLPSSQIAEAVLEAQHHYDNARVRDFVPVFVEREARAALERPILTE</sequence>
<dbReference type="Gene3D" id="1.10.8.1060">
    <property type="entry name" value="Corynebacterium glutamicum thioredoxin-dependent arsenate reductase, N-terminal domain"/>
    <property type="match status" value="1"/>
</dbReference>
<dbReference type="Proteomes" id="UP000031030">
    <property type="component" value="Unassembled WGS sequence"/>
</dbReference>
<evidence type="ECO:0000313" key="2">
    <source>
        <dbReference type="Proteomes" id="UP000031030"/>
    </source>
</evidence>
<name>A0A0B2A462_9MICO</name>
<proteinExistence type="predicted"/>
<dbReference type="EMBL" id="JTDK01000015">
    <property type="protein sequence ID" value="KHK96407.1"/>
    <property type="molecule type" value="Genomic_DNA"/>
</dbReference>
<accession>A0A0B2A462</accession>
<reference evidence="1 2" key="1">
    <citation type="submission" date="2014-11" db="EMBL/GenBank/DDBJ databases">
        <title>Genome sequence of Microbacterium mangrovi MUSC 115(T).</title>
        <authorList>
            <person name="Lee L.-H."/>
        </authorList>
    </citation>
    <scope>NUCLEOTIDE SEQUENCE [LARGE SCALE GENOMIC DNA]</scope>
    <source>
        <strain evidence="1 2">MUSC 115</strain>
    </source>
</reference>
<dbReference type="AlphaFoldDB" id="A0A0B2A462"/>
<gene>
    <name evidence="1" type="ORF">LK09_15710</name>
</gene>
<organism evidence="1 2">
    <name type="scientific">Microbacterium mangrovi</name>
    <dbReference type="NCBI Taxonomy" id="1348253"/>
    <lineage>
        <taxon>Bacteria</taxon>
        <taxon>Bacillati</taxon>
        <taxon>Actinomycetota</taxon>
        <taxon>Actinomycetes</taxon>
        <taxon>Micrococcales</taxon>
        <taxon>Microbacteriaceae</taxon>
        <taxon>Microbacterium</taxon>
    </lineage>
</organism>
<comment type="caution">
    <text evidence="1">The sequence shown here is derived from an EMBL/GenBank/DDBJ whole genome shotgun (WGS) entry which is preliminary data.</text>
</comment>
<keyword evidence="2" id="KW-1185">Reference proteome</keyword>
<protein>
    <submittedName>
        <fullName evidence="1">Uncharacterized protein</fullName>
    </submittedName>
</protein>
<evidence type="ECO:0000313" key="1">
    <source>
        <dbReference type="EMBL" id="KHK96407.1"/>
    </source>
</evidence>
<dbReference type="RefSeq" id="WP_039401499.1">
    <property type="nucleotide sequence ID" value="NZ_JTDK01000015.1"/>
</dbReference>
<dbReference type="OrthoDB" id="4277148at2"/>
<dbReference type="NCBIfam" id="NF046112">
    <property type="entry name" value="MSMEG_6209_Nter"/>
    <property type="match status" value="1"/>
</dbReference>